<dbReference type="Pfam" id="PF26607">
    <property type="entry name" value="DUF8189"/>
    <property type="match status" value="1"/>
</dbReference>
<evidence type="ECO:0000313" key="5">
    <source>
        <dbReference type="EMBL" id="EEF60840.1"/>
    </source>
</evidence>
<gene>
    <name evidence="5" type="ORF">Cflav_PD4009</name>
</gene>
<dbReference type="GO" id="GO:0016998">
    <property type="term" value="P:cell wall macromolecule catabolic process"/>
    <property type="evidence" value="ECO:0007669"/>
    <property type="project" value="InterPro"/>
</dbReference>
<accession>B9XGR9</accession>
<name>B9XGR9_PEDPL</name>
<dbReference type="GO" id="GO:0009253">
    <property type="term" value="P:peptidoglycan catabolic process"/>
    <property type="evidence" value="ECO:0007669"/>
    <property type="project" value="InterPro"/>
</dbReference>
<proteinExistence type="inferred from homology"/>
<dbReference type="Proteomes" id="UP000003688">
    <property type="component" value="Unassembled WGS sequence"/>
</dbReference>
<dbReference type="PROSITE" id="PS51904">
    <property type="entry name" value="GLYCOSYL_HYDROL_F25_2"/>
    <property type="match status" value="1"/>
</dbReference>
<evidence type="ECO:0000256" key="1">
    <source>
        <dbReference type="ARBA" id="ARBA00010646"/>
    </source>
</evidence>
<dbReference type="SMART" id="SM00641">
    <property type="entry name" value="Glyco_25"/>
    <property type="match status" value="1"/>
</dbReference>
<keyword evidence="2 5" id="KW-0378">Hydrolase</keyword>
<comment type="caution">
    <text evidence="5">The sequence shown here is derived from an EMBL/GenBank/DDBJ whole genome shotgun (WGS) entry which is preliminary data.</text>
</comment>
<dbReference type="PANTHER" id="PTHR34135">
    <property type="entry name" value="LYSOZYME"/>
    <property type="match status" value="1"/>
</dbReference>
<dbReference type="InterPro" id="IPR018077">
    <property type="entry name" value="Glyco_hydro_fam25_subgr"/>
</dbReference>
<dbReference type="Pfam" id="PF01183">
    <property type="entry name" value="Glyco_hydro_25"/>
    <property type="match status" value="1"/>
</dbReference>
<dbReference type="Gene3D" id="2.120.10.70">
    <property type="entry name" value="Fucose-specific lectin"/>
    <property type="match status" value="1"/>
</dbReference>
<keyword evidence="3" id="KW-0326">Glycosidase</keyword>
<evidence type="ECO:0000256" key="3">
    <source>
        <dbReference type="ARBA" id="ARBA00023295"/>
    </source>
</evidence>
<dbReference type="GO" id="GO:0003796">
    <property type="term" value="F:lysozyme activity"/>
    <property type="evidence" value="ECO:0007669"/>
    <property type="project" value="InterPro"/>
</dbReference>
<dbReference type="SUPFAM" id="SSF89372">
    <property type="entry name" value="Fucose-specific lectin"/>
    <property type="match status" value="1"/>
</dbReference>
<evidence type="ECO:0000259" key="4">
    <source>
        <dbReference type="Pfam" id="PF26607"/>
    </source>
</evidence>
<evidence type="ECO:0000256" key="2">
    <source>
        <dbReference type="ARBA" id="ARBA00022801"/>
    </source>
</evidence>
<protein>
    <submittedName>
        <fullName evidence="5">Glycoside hydrolase family 25</fullName>
    </submittedName>
</protein>
<sequence precursor="true">MIAATLALAFAPGRVLAQRSMGIDVSSYQGTPNWSSIKGSGISFAWAKATEGTYFIDADFTYNAGNGKSAGVIMGAYHFARPDLTSPSSEASYFWNEAGSYIKGDGKTLMPMLDMETWNGVVGASSYSDWANKWCNAIVSDANGAGAKIKPFIYVSSCNACYFDTSVSGWNSDLANYNGQNPQTGGPWNVCGNCAVWGSGVWTAWQFTSSGSVSGVSGNVDMDVLGGSLAAVTATSTADPHIDPCVARNSDGHMELFAVNKSGILQHNYFGTGGWSGWLSLGGFTFAANTLPAVQMNSDGRLEVFIIGTDGHLDHIYQQTAGDSTSWSGWGQVDNSYTFTQTACVAANANQDGRIEVFIVGTGGGLCHINENTPGSSTSWSAWSQLGGTWDQNVCISAGNDLDGRQEVFLIGNTGNLYHIYQNVINGGWSGFANLGGSWSQTARTALTRNADGRLEIFIIGSTGSLYHAYQTAANGGWYTGWPSMGGWTFSQNAKPVAALNSNGTLEVLVIGTDGHMDRINSANWGSWSSLPSTPVFTQEIRPCLGVNSDGRLEVFTTAPTGDMVHAYQQTPSGTWYGWPTLGGSWN</sequence>
<dbReference type="STRING" id="320771.Cflav_PD4009"/>
<reference evidence="5 6" key="1">
    <citation type="journal article" date="2011" name="J. Bacteriol.">
        <title>Genome sequence of 'Pedosphaera parvula' Ellin514, an aerobic Verrucomicrobial isolate from pasture soil.</title>
        <authorList>
            <person name="Kant R."/>
            <person name="van Passel M.W."/>
            <person name="Sangwan P."/>
            <person name="Palva A."/>
            <person name="Lucas S."/>
            <person name="Copeland A."/>
            <person name="Lapidus A."/>
            <person name="Glavina Del Rio T."/>
            <person name="Dalin E."/>
            <person name="Tice H."/>
            <person name="Bruce D."/>
            <person name="Goodwin L."/>
            <person name="Pitluck S."/>
            <person name="Chertkov O."/>
            <person name="Larimer F.W."/>
            <person name="Land M.L."/>
            <person name="Hauser L."/>
            <person name="Brettin T.S."/>
            <person name="Detter J.C."/>
            <person name="Han S."/>
            <person name="de Vos W.M."/>
            <person name="Janssen P.H."/>
            <person name="Smidt H."/>
        </authorList>
    </citation>
    <scope>NUCLEOTIDE SEQUENCE [LARGE SCALE GENOMIC DNA]</scope>
    <source>
        <strain evidence="5 6">Ellin514</strain>
    </source>
</reference>
<dbReference type="InterPro" id="IPR017853">
    <property type="entry name" value="GH"/>
</dbReference>
<dbReference type="CDD" id="cd00599">
    <property type="entry name" value="GH25_muramidase"/>
    <property type="match status" value="1"/>
</dbReference>
<dbReference type="PANTHER" id="PTHR34135:SF2">
    <property type="entry name" value="LYSOZYME"/>
    <property type="match status" value="1"/>
</dbReference>
<dbReference type="GO" id="GO:0016052">
    <property type="term" value="P:carbohydrate catabolic process"/>
    <property type="evidence" value="ECO:0007669"/>
    <property type="project" value="TreeGrafter"/>
</dbReference>
<dbReference type="CDD" id="cd22954">
    <property type="entry name" value="PLL_lectin"/>
    <property type="match status" value="1"/>
</dbReference>
<comment type="similarity">
    <text evidence="1">Belongs to the glycosyl hydrolase 25 family.</text>
</comment>
<dbReference type="InterPro" id="IPR058502">
    <property type="entry name" value="PLL-like_beta-prop"/>
</dbReference>
<dbReference type="InterPro" id="IPR002053">
    <property type="entry name" value="Glyco_hydro_25"/>
</dbReference>
<evidence type="ECO:0000313" key="6">
    <source>
        <dbReference type="Proteomes" id="UP000003688"/>
    </source>
</evidence>
<dbReference type="AlphaFoldDB" id="B9XGR9"/>
<dbReference type="Gene3D" id="3.20.20.80">
    <property type="entry name" value="Glycosidases"/>
    <property type="match status" value="1"/>
</dbReference>
<dbReference type="SUPFAM" id="SSF51445">
    <property type="entry name" value="(Trans)glycosidases"/>
    <property type="match status" value="1"/>
</dbReference>
<feature type="domain" description="PLL-like beta propeller" evidence="4">
    <location>
        <begin position="243"/>
        <end position="532"/>
    </location>
</feature>
<keyword evidence="6" id="KW-1185">Reference proteome</keyword>
<dbReference type="EMBL" id="ABOX02000013">
    <property type="protein sequence ID" value="EEF60840.1"/>
    <property type="molecule type" value="Genomic_DNA"/>
</dbReference>
<organism evidence="5 6">
    <name type="scientific">Pedosphaera parvula (strain Ellin514)</name>
    <dbReference type="NCBI Taxonomy" id="320771"/>
    <lineage>
        <taxon>Bacteria</taxon>
        <taxon>Pseudomonadati</taxon>
        <taxon>Verrucomicrobiota</taxon>
        <taxon>Pedosphaerae</taxon>
        <taxon>Pedosphaerales</taxon>
        <taxon>Pedosphaeraceae</taxon>
        <taxon>Pedosphaera</taxon>
    </lineage>
</organism>